<dbReference type="AlphaFoldDB" id="A5AHN4"/>
<dbReference type="EMBL" id="AM426995">
    <property type="protein sequence ID" value="CAN71318.1"/>
    <property type="molecule type" value="Genomic_DNA"/>
</dbReference>
<accession>A5AHN4</accession>
<dbReference type="InterPro" id="IPR012337">
    <property type="entry name" value="RNaseH-like_sf"/>
</dbReference>
<evidence type="ECO:0000259" key="1">
    <source>
        <dbReference type="PROSITE" id="PS50994"/>
    </source>
</evidence>
<dbReference type="GO" id="GO:0003676">
    <property type="term" value="F:nucleic acid binding"/>
    <property type="evidence" value="ECO:0007669"/>
    <property type="project" value="InterPro"/>
</dbReference>
<dbReference type="InterPro" id="IPR001584">
    <property type="entry name" value="Integrase_cat-core"/>
</dbReference>
<reference evidence="2" key="1">
    <citation type="journal article" date="2007" name="PLoS ONE">
        <title>The first genome sequence of an elite grapevine cultivar (Pinot noir Vitis vinifera L.): coping with a highly heterozygous genome.</title>
        <authorList>
            <person name="Velasco R."/>
            <person name="Zharkikh A."/>
            <person name="Troggio M."/>
            <person name="Cartwright D.A."/>
            <person name="Cestaro A."/>
            <person name="Pruss D."/>
            <person name="Pindo M."/>
            <person name="FitzGerald L.M."/>
            <person name="Vezzulli S."/>
            <person name="Reid J."/>
            <person name="Malacarne G."/>
            <person name="Iliev D."/>
            <person name="Coppola G."/>
            <person name="Wardell B."/>
            <person name="Micheletti D."/>
            <person name="Macalma T."/>
            <person name="Facci M."/>
            <person name="Mitchell J.T."/>
            <person name="Perazzolli M."/>
            <person name="Eldredge G."/>
            <person name="Gatto P."/>
            <person name="Oyzerski R."/>
            <person name="Moretto M."/>
            <person name="Gutin N."/>
            <person name="Stefanini M."/>
            <person name="Chen Y."/>
            <person name="Segala C."/>
            <person name="Davenport C."/>
            <person name="Dematte L."/>
            <person name="Mraz A."/>
            <person name="Battilana J."/>
            <person name="Stormo K."/>
            <person name="Costa F."/>
            <person name="Tao Q."/>
            <person name="Si-Ammour A."/>
            <person name="Harkins T."/>
            <person name="Lackey A."/>
            <person name="Perbost C."/>
            <person name="Taillon B."/>
            <person name="Stella A."/>
            <person name="Solovyev V."/>
            <person name="Fawcett J.A."/>
            <person name="Sterck L."/>
            <person name="Vandepoele K."/>
            <person name="Grando S.M."/>
            <person name="Toppo S."/>
            <person name="Moser C."/>
            <person name="Lanchbury J."/>
            <person name="Bogden R."/>
            <person name="Skolnick M."/>
            <person name="Sgaramella V."/>
            <person name="Bhatnagar S.K."/>
            <person name="Fontana P."/>
            <person name="Gutin A."/>
            <person name="Van de Peer Y."/>
            <person name="Salamini F."/>
            <person name="Viola R."/>
        </authorList>
    </citation>
    <scope>NUCLEOTIDE SEQUENCE</scope>
</reference>
<dbReference type="Gene3D" id="3.30.420.10">
    <property type="entry name" value="Ribonuclease H-like superfamily/Ribonuclease H"/>
    <property type="match status" value="1"/>
</dbReference>
<protein>
    <recommendedName>
        <fullName evidence="1">Integrase catalytic domain-containing protein</fullName>
    </recommendedName>
</protein>
<evidence type="ECO:0000313" key="2">
    <source>
        <dbReference type="EMBL" id="CAN71318.1"/>
    </source>
</evidence>
<dbReference type="PANTHER" id="PTHR48475:SF2">
    <property type="entry name" value="RIBONUCLEASE H"/>
    <property type="match status" value="1"/>
</dbReference>
<gene>
    <name evidence="2" type="ORF">VITISV_028152</name>
</gene>
<dbReference type="PROSITE" id="PS50994">
    <property type="entry name" value="INTEGRASE"/>
    <property type="match status" value="1"/>
</dbReference>
<organism evidence="2">
    <name type="scientific">Vitis vinifera</name>
    <name type="common">Grape</name>
    <dbReference type="NCBI Taxonomy" id="29760"/>
    <lineage>
        <taxon>Eukaryota</taxon>
        <taxon>Viridiplantae</taxon>
        <taxon>Streptophyta</taxon>
        <taxon>Embryophyta</taxon>
        <taxon>Tracheophyta</taxon>
        <taxon>Spermatophyta</taxon>
        <taxon>Magnoliopsida</taxon>
        <taxon>eudicotyledons</taxon>
        <taxon>Gunneridae</taxon>
        <taxon>Pentapetalae</taxon>
        <taxon>rosids</taxon>
        <taxon>Vitales</taxon>
        <taxon>Vitaceae</taxon>
        <taxon>Viteae</taxon>
        <taxon>Vitis</taxon>
    </lineage>
</organism>
<dbReference type="GO" id="GO:0015074">
    <property type="term" value="P:DNA integration"/>
    <property type="evidence" value="ECO:0007669"/>
    <property type="project" value="InterPro"/>
</dbReference>
<dbReference type="InterPro" id="IPR036397">
    <property type="entry name" value="RNaseH_sf"/>
</dbReference>
<name>A5AHN4_VITVI</name>
<feature type="domain" description="Integrase catalytic" evidence="1">
    <location>
        <begin position="1"/>
        <end position="100"/>
    </location>
</feature>
<proteinExistence type="predicted"/>
<sequence length="204" mass="22824">MKKDAAAYVKRCDKCQRYAPIPLMPSATLKSVSVEAEAYASIKDKDVTKFVWKNIVCRFGIPQAIIADNGPQFDSIAFRNFCSELNIRNSYSTPRYPQRNTPFALAYGMDAVIPTEIGLPTVQTDAAKQNDANTELGRNLDWTDEVRESAAIRMADYQQRASAHYNHKVRPRSFKNGTLVLRKVFENTTEVGAGNSKLIGKDPI</sequence>
<dbReference type="SUPFAM" id="SSF53098">
    <property type="entry name" value="Ribonuclease H-like"/>
    <property type="match status" value="1"/>
</dbReference>
<dbReference type="PANTHER" id="PTHR48475">
    <property type="entry name" value="RIBONUCLEASE H"/>
    <property type="match status" value="1"/>
</dbReference>
<dbReference type="Pfam" id="PF00665">
    <property type="entry name" value="rve"/>
    <property type="match status" value="1"/>
</dbReference>